<dbReference type="OrthoDB" id="194443at2759"/>
<dbReference type="PANTHER" id="PTHR47843:SF2">
    <property type="entry name" value="BTB DOMAIN-CONTAINING PROTEIN"/>
    <property type="match status" value="1"/>
</dbReference>
<gene>
    <name evidence="2" type="ORF">PMIN01_03721</name>
</gene>
<dbReference type="EMBL" id="WJXW01000003">
    <property type="protein sequence ID" value="KAF9738438.1"/>
    <property type="molecule type" value="Genomic_DNA"/>
</dbReference>
<sequence length="263" mass="29917">MLVDQEKKEAIRTYGAAVRSGGIVTVEVGPKRDKYPLHKAVIAQHSEYFAQALNGSSQDDDKLMLEHVEPGIFNIFVDFVYGLGTPMGCDYKRWVEVTEQEIASPATDEKPLAVDVAHITAICLAKRLIAPQLERVLHNEYVDFELEYRQPVGPAYTSVICAYDNLPKDHPLLRLLVDLQSYFWCNTMDTEENGNLQLFQALPNEYTRCVMTKMAQIRDRRDTKVHLCPCDYHIHDEKTICPYSDGLLSHDDGEADYETESDV</sequence>
<reference evidence="2" key="1">
    <citation type="journal article" date="2020" name="Mol. Plant Microbe Interact.">
        <title>Genome Sequence of the Biocontrol Agent Coniothyrium minitans strain Conio (IMI 134523).</title>
        <authorList>
            <person name="Patel D."/>
            <person name="Shittu T.A."/>
            <person name="Baroncelli R."/>
            <person name="Muthumeenakshi S."/>
            <person name="Osborne T.H."/>
            <person name="Janganan T.K."/>
            <person name="Sreenivasaprasad S."/>
        </authorList>
    </citation>
    <scope>NUCLEOTIDE SEQUENCE</scope>
    <source>
        <strain evidence="2">Conio</strain>
    </source>
</reference>
<dbReference type="Gene3D" id="3.30.710.10">
    <property type="entry name" value="Potassium Channel Kv1.1, Chain A"/>
    <property type="match status" value="1"/>
</dbReference>
<dbReference type="InterPro" id="IPR000210">
    <property type="entry name" value="BTB/POZ_dom"/>
</dbReference>
<name>A0A9P6GN51_9PLEO</name>
<evidence type="ECO:0000313" key="2">
    <source>
        <dbReference type="EMBL" id="KAF9738438.1"/>
    </source>
</evidence>
<organism evidence="2 3">
    <name type="scientific">Paraphaeosphaeria minitans</name>
    <dbReference type="NCBI Taxonomy" id="565426"/>
    <lineage>
        <taxon>Eukaryota</taxon>
        <taxon>Fungi</taxon>
        <taxon>Dikarya</taxon>
        <taxon>Ascomycota</taxon>
        <taxon>Pezizomycotina</taxon>
        <taxon>Dothideomycetes</taxon>
        <taxon>Pleosporomycetidae</taxon>
        <taxon>Pleosporales</taxon>
        <taxon>Massarineae</taxon>
        <taxon>Didymosphaeriaceae</taxon>
        <taxon>Paraphaeosphaeria</taxon>
    </lineage>
</organism>
<dbReference type="SUPFAM" id="SSF54695">
    <property type="entry name" value="POZ domain"/>
    <property type="match status" value="1"/>
</dbReference>
<dbReference type="Proteomes" id="UP000756921">
    <property type="component" value="Unassembled WGS sequence"/>
</dbReference>
<dbReference type="Pfam" id="PF00651">
    <property type="entry name" value="BTB"/>
    <property type="match status" value="1"/>
</dbReference>
<evidence type="ECO:0000313" key="3">
    <source>
        <dbReference type="Proteomes" id="UP000756921"/>
    </source>
</evidence>
<dbReference type="PROSITE" id="PS50097">
    <property type="entry name" value="BTB"/>
    <property type="match status" value="1"/>
</dbReference>
<protein>
    <recommendedName>
        <fullName evidence="1">BTB domain-containing protein</fullName>
    </recommendedName>
</protein>
<comment type="caution">
    <text evidence="2">The sequence shown here is derived from an EMBL/GenBank/DDBJ whole genome shotgun (WGS) entry which is preliminary data.</text>
</comment>
<evidence type="ECO:0000259" key="1">
    <source>
        <dbReference type="PROSITE" id="PS50097"/>
    </source>
</evidence>
<dbReference type="CDD" id="cd18186">
    <property type="entry name" value="BTB_POZ_ZBTB_KLHL-like"/>
    <property type="match status" value="1"/>
</dbReference>
<dbReference type="PANTHER" id="PTHR47843">
    <property type="entry name" value="BTB DOMAIN-CONTAINING PROTEIN-RELATED"/>
    <property type="match status" value="1"/>
</dbReference>
<dbReference type="InterPro" id="IPR011333">
    <property type="entry name" value="SKP1/BTB/POZ_sf"/>
</dbReference>
<dbReference type="AlphaFoldDB" id="A0A9P6GN51"/>
<keyword evidence="3" id="KW-1185">Reference proteome</keyword>
<proteinExistence type="predicted"/>
<accession>A0A9P6GN51</accession>
<feature type="domain" description="BTB" evidence="1">
    <location>
        <begin position="24"/>
        <end position="81"/>
    </location>
</feature>